<gene>
    <name evidence="1" type="ORF">pETSU_257</name>
</gene>
<protein>
    <submittedName>
        <fullName evidence="1">Uncharacterized protein</fullName>
    </submittedName>
</protein>
<evidence type="ECO:0000313" key="1">
    <source>
        <dbReference type="EMBL" id="QBZ70838.1"/>
    </source>
</evidence>
<organism evidence="1 2">
    <name type="scientific">Edwardsiella phage pEt-SU</name>
    <dbReference type="NCBI Taxonomy" id="2562142"/>
    <lineage>
        <taxon>Viruses</taxon>
        <taxon>Duplodnaviria</taxon>
        <taxon>Heunggongvirae</taxon>
        <taxon>Uroviricota</taxon>
        <taxon>Caudoviricetes</taxon>
        <taxon>Chimalliviridae</taxon>
        <taxon>Petsuvirus</taxon>
        <taxon>Petsuvirus pEtSU</taxon>
    </lineage>
</organism>
<proteinExistence type="predicted"/>
<sequence>MRFSQFIYENEDSELQSVVHDCFVDSGLEEPGIIGILYPKWLDAAEEQEFYEWLINEFSPSGPHAIIVPAPEVDWFNMNNPKDVVSLAGRVERDRNDGVRYNRLYIALYRADNTPPEAVRVQHDWFFTISENTNNHGRRGAVHQMLEKK</sequence>
<dbReference type="EMBL" id="MK689364">
    <property type="protein sequence ID" value="QBZ70838.1"/>
    <property type="molecule type" value="Genomic_DNA"/>
</dbReference>
<reference evidence="1 2" key="1">
    <citation type="submission" date="2019-03" db="EMBL/GenBank/DDBJ databases">
        <authorList>
            <person name="Kim S.G."/>
            <person name="Park S.C."/>
        </authorList>
    </citation>
    <scope>NUCLEOTIDE SEQUENCE [LARGE SCALE GENOMIC DNA]</scope>
</reference>
<dbReference type="Proteomes" id="UP000297195">
    <property type="component" value="Segment"/>
</dbReference>
<evidence type="ECO:0000313" key="2">
    <source>
        <dbReference type="Proteomes" id="UP000297195"/>
    </source>
</evidence>
<keyword evidence="2" id="KW-1185">Reference proteome</keyword>
<name>A0A4D6DXA8_9CAUD</name>
<accession>A0A4D6DXA8</accession>